<dbReference type="Pfam" id="PF11688">
    <property type="entry name" value="DUF3285"/>
    <property type="match status" value="1"/>
</dbReference>
<feature type="region of interest" description="Disordered" evidence="1">
    <location>
        <begin position="1"/>
        <end position="35"/>
    </location>
</feature>
<evidence type="ECO:0000313" key="4">
    <source>
        <dbReference type="Proteomes" id="UP000177870"/>
    </source>
</evidence>
<organism evidence="3 4">
    <name type="scientific">Moorena producens PAL-8-15-08-1</name>
    <dbReference type="NCBI Taxonomy" id="1458985"/>
    <lineage>
        <taxon>Bacteria</taxon>
        <taxon>Bacillati</taxon>
        <taxon>Cyanobacteriota</taxon>
        <taxon>Cyanophyceae</taxon>
        <taxon>Coleofasciculales</taxon>
        <taxon>Coleofasciculaceae</taxon>
        <taxon>Moorena</taxon>
    </lineage>
</organism>
<evidence type="ECO:0000256" key="1">
    <source>
        <dbReference type="SAM" id="MobiDB-lite"/>
    </source>
</evidence>
<accession>A0A1D8TNF0</accession>
<feature type="compositionally biased region" description="Polar residues" evidence="1">
    <location>
        <begin position="15"/>
        <end position="29"/>
    </location>
</feature>
<dbReference type="InterPro" id="IPR021702">
    <property type="entry name" value="DUF3285"/>
</dbReference>
<keyword evidence="2" id="KW-0812">Transmembrane</keyword>
<keyword evidence="2" id="KW-1133">Transmembrane helix</keyword>
<protein>
    <submittedName>
        <fullName evidence="3">DUF3285 domain-containing protein</fullName>
    </submittedName>
</protein>
<evidence type="ECO:0000256" key="2">
    <source>
        <dbReference type="SAM" id="Phobius"/>
    </source>
</evidence>
<reference evidence="4" key="1">
    <citation type="submission" date="2016-10" db="EMBL/GenBank/DDBJ databases">
        <title>Comparative genomics uncovers the prolific and rare metabolic potential of the cyanobacterial genus Moorea.</title>
        <authorList>
            <person name="Leao T."/>
            <person name="Castelao G."/>
            <person name="Korobeynikov A."/>
            <person name="Monroe E.A."/>
            <person name="Podell S."/>
            <person name="Glukhov E."/>
            <person name="Allen E."/>
            <person name="Gerwick W.H."/>
            <person name="Gerwick L."/>
        </authorList>
    </citation>
    <scope>NUCLEOTIDE SEQUENCE [LARGE SCALE GENOMIC DNA]</scope>
    <source>
        <strain evidence="4">PAL-8-15-08-1</strain>
    </source>
</reference>
<dbReference type="EMBL" id="CP017599">
    <property type="protein sequence ID" value="AOW99167.1"/>
    <property type="molecule type" value="Genomic_DNA"/>
</dbReference>
<dbReference type="AlphaFoldDB" id="A0A1D8TNF0"/>
<proteinExistence type="predicted"/>
<dbReference type="Proteomes" id="UP000177870">
    <property type="component" value="Chromosome"/>
</dbReference>
<dbReference type="RefSeq" id="WP_070391659.1">
    <property type="nucleotide sequence ID" value="NZ_CP017599.1"/>
</dbReference>
<feature type="transmembrane region" description="Helical" evidence="2">
    <location>
        <begin position="49"/>
        <end position="69"/>
    </location>
</feature>
<evidence type="ECO:0000313" key="3">
    <source>
        <dbReference type="EMBL" id="AOW99167.1"/>
    </source>
</evidence>
<gene>
    <name evidence="3" type="ORF">BJP34_06625</name>
</gene>
<keyword evidence="2" id="KW-0472">Membrane</keyword>
<name>A0A1D8TNF0_9CYAN</name>
<feature type="compositionally biased region" description="Low complexity" evidence="1">
    <location>
        <begin position="1"/>
        <end position="11"/>
    </location>
</feature>
<sequence>MSNPPSQNQQPEQGLDTTTAPADSGSSEPKPSYTKLAMRNMVRKGGKSLRHFFLTVSGLLALMVGLAYLTR</sequence>
<dbReference type="KEGG" id="mpro:BJP34_06625"/>
<dbReference type="STRING" id="1458985.BJP34_06625"/>